<keyword evidence="1" id="KW-0175">Coiled coil</keyword>
<feature type="compositionally biased region" description="Basic and acidic residues" evidence="2">
    <location>
        <begin position="138"/>
        <end position="170"/>
    </location>
</feature>
<feature type="region of interest" description="Disordered" evidence="2">
    <location>
        <begin position="440"/>
        <end position="468"/>
    </location>
</feature>
<dbReference type="AlphaFoldDB" id="A0A4Y9Y482"/>
<evidence type="ECO:0000313" key="3">
    <source>
        <dbReference type="EMBL" id="TFY57000.1"/>
    </source>
</evidence>
<feature type="compositionally biased region" description="Low complexity" evidence="2">
    <location>
        <begin position="81"/>
        <end position="97"/>
    </location>
</feature>
<dbReference type="STRING" id="34475.A0A4Y9Y482"/>
<protein>
    <recommendedName>
        <fullName evidence="5">Monopolin complex subunit Csm1/Pcs1 C-terminal domain-containing protein</fullName>
    </recommendedName>
</protein>
<dbReference type="CDD" id="cd23787">
    <property type="entry name" value="RWD_CSM1"/>
    <property type="match status" value="1"/>
</dbReference>
<gene>
    <name evidence="3" type="ORF">EVJ58_g7289</name>
</gene>
<sequence length="468" mass="51598">MSDSSGDELATYDPTTPARPAPAKKPAARPGAGSKSAAGPSSRPATAASKNAPKRTNGAAKGKPPEQIIIDSSSEDEPRLAGAVEGNEVVAVAPAKVAPKRGPGRASDTSATNKAKPSLAKGKARADGPPPSKPSRSATREDDAMEVDGIRSPDENGEEPSRKRLKYERDQYSKQLEEALQIRRTEPEQALQEHMAVYENLLKNQQTWQDLSNAASTSAKSQIPHFLSRAAADAEKETTEKEVRRLKDVIKQKDTEVADKDRKIAELERDVKEMRFELNQEIERGKTLAARPQGASLVRSAVKPDGDPRNAAVIKLYEDMSNLLVISAKVEKSQYLGLDENVFICVYTHTQGEANSDEENASLSFNLRELYERPEGSDPSQPVQSKKELVRKCKYTPLNVDDKDPEFFQRLEFFKEPFLFAWDQLTVFLKTLTDRMAAAVNPEDEEGEDDELEDEEGGAVEREVIHID</sequence>
<feature type="coiled-coil region" evidence="1">
    <location>
        <begin position="229"/>
        <end position="284"/>
    </location>
</feature>
<feature type="compositionally biased region" description="Acidic residues" evidence="2">
    <location>
        <begin position="442"/>
        <end position="458"/>
    </location>
</feature>
<dbReference type="EMBL" id="SEKV01000460">
    <property type="protein sequence ID" value="TFY57000.1"/>
    <property type="molecule type" value="Genomic_DNA"/>
</dbReference>
<feature type="compositionally biased region" description="Basic and acidic residues" evidence="2">
    <location>
        <begin position="459"/>
        <end position="468"/>
    </location>
</feature>
<comment type="caution">
    <text evidence="3">The sequence shown here is derived from an EMBL/GenBank/DDBJ whole genome shotgun (WGS) entry which is preliminary data.</text>
</comment>
<name>A0A4Y9Y482_9APHY</name>
<reference evidence="3 4" key="1">
    <citation type="submission" date="2019-01" db="EMBL/GenBank/DDBJ databases">
        <title>Genome sequencing of the rare red list fungi Fomitopsis rosea.</title>
        <authorList>
            <person name="Buettner E."/>
            <person name="Kellner H."/>
        </authorList>
    </citation>
    <scope>NUCLEOTIDE SEQUENCE [LARGE SCALE GENOMIC DNA]</scope>
    <source>
        <strain evidence="3 4">DSM 105464</strain>
    </source>
</reference>
<accession>A0A4Y9Y482</accession>
<organism evidence="3 4">
    <name type="scientific">Rhodofomes roseus</name>
    <dbReference type="NCBI Taxonomy" id="34475"/>
    <lineage>
        <taxon>Eukaryota</taxon>
        <taxon>Fungi</taxon>
        <taxon>Dikarya</taxon>
        <taxon>Basidiomycota</taxon>
        <taxon>Agaricomycotina</taxon>
        <taxon>Agaricomycetes</taxon>
        <taxon>Polyporales</taxon>
        <taxon>Rhodofomes</taxon>
    </lineage>
</organism>
<feature type="region of interest" description="Disordered" evidence="2">
    <location>
        <begin position="1"/>
        <end position="170"/>
    </location>
</feature>
<evidence type="ECO:0008006" key="5">
    <source>
        <dbReference type="Google" id="ProtNLM"/>
    </source>
</evidence>
<evidence type="ECO:0000313" key="4">
    <source>
        <dbReference type="Proteomes" id="UP000298390"/>
    </source>
</evidence>
<dbReference type="Proteomes" id="UP000298390">
    <property type="component" value="Unassembled WGS sequence"/>
</dbReference>
<evidence type="ECO:0000256" key="2">
    <source>
        <dbReference type="SAM" id="MobiDB-lite"/>
    </source>
</evidence>
<feature type="compositionally biased region" description="Low complexity" evidence="2">
    <location>
        <begin position="24"/>
        <end position="45"/>
    </location>
</feature>
<proteinExistence type="predicted"/>
<evidence type="ECO:0000256" key="1">
    <source>
        <dbReference type="SAM" id="Coils"/>
    </source>
</evidence>